<organism evidence="1 2">
    <name type="scientific">Tumebacillus permanentifrigoris</name>
    <dbReference type="NCBI Taxonomy" id="378543"/>
    <lineage>
        <taxon>Bacteria</taxon>
        <taxon>Bacillati</taxon>
        <taxon>Bacillota</taxon>
        <taxon>Bacilli</taxon>
        <taxon>Bacillales</taxon>
        <taxon>Alicyclobacillaceae</taxon>
        <taxon>Tumebacillus</taxon>
    </lineage>
</organism>
<dbReference type="EMBL" id="QGGL01000007">
    <property type="protein sequence ID" value="PWK13516.1"/>
    <property type="molecule type" value="Genomic_DNA"/>
</dbReference>
<dbReference type="AlphaFoldDB" id="A0A316D965"/>
<dbReference type="OrthoDB" id="9956230at2"/>
<sequence>MDTIKVSYERLNHEHSKTHGLAQDWESLDRQINYPAQAVRWTGDSYQSYHEFWVALQRVMGEIGASLETMSACLEEASYVYSETDNALAKQLHTRSR</sequence>
<comment type="caution">
    <text evidence="1">The sequence shown here is derived from an EMBL/GenBank/DDBJ whole genome shotgun (WGS) entry which is preliminary data.</text>
</comment>
<dbReference type="Gene3D" id="1.10.287.1060">
    <property type="entry name" value="ESAT-6-like"/>
    <property type="match status" value="1"/>
</dbReference>
<dbReference type="SUPFAM" id="SSF140453">
    <property type="entry name" value="EsxAB dimer-like"/>
    <property type="match status" value="1"/>
</dbReference>
<proteinExistence type="predicted"/>
<dbReference type="InterPro" id="IPR036689">
    <property type="entry name" value="ESAT-6-like_sf"/>
</dbReference>
<evidence type="ECO:0000313" key="2">
    <source>
        <dbReference type="Proteomes" id="UP000245634"/>
    </source>
</evidence>
<name>A0A316D965_9BACL</name>
<dbReference type="RefSeq" id="WP_109688845.1">
    <property type="nucleotide sequence ID" value="NZ_QGGL01000007.1"/>
</dbReference>
<protein>
    <submittedName>
        <fullName evidence="1">Uncharacterized protein</fullName>
    </submittedName>
</protein>
<reference evidence="1 2" key="1">
    <citation type="submission" date="2018-05" db="EMBL/GenBank/DDBJ databases">
        <title>Genomic Encyclopedia of Type Strains, Phase IV (KMG-IV): sequencing the most valuable type-strain genomes for metagenomic binning, comparative biology and taxonomic classification.</title>
        <authorList>
            <person name="Goeker M."/>
        </authorList>
    </citation>
    <scope>NUCLEOTIDE SEQUENCE [LARGE SCALE GENOMIC DNA]</scope>
    <source>
        <strain evidence="1 2">DSM 18773</strain>
    </source>
</reference>
<gene>
    <name evidence="1" type="ORF">C7459_107185</name>
</gene>
<dbReference type="Proteomes" id="UP000245634">
    <property type="component" value="Unassembled WGS sequence"/>
</dbReference>
<evidence type="ECO:0000313" key="1">
    <source>
        <dbReference type="EMBL" id="PWK13516.1"/>
    </source>
</evidence>
<keyword evidence="2" id="KW-1185">Reference proteome</keyword>
<accession>A0A316D965</accession>